<protein>
    <recommendedName>
        <fullName evidence="3">Aminoglycoside phosphotransferase</fullName>
    </recommendedName>
</protein>
<organism evidence="1 2">
    <name type="scientific">Kribbella koreensis</name>
    <dbReference type="NCBI Taxonomy" id="57909"/>
    <lineage>
        <taxon>Bacteria</taxon>
        <taxon>Bacillati</taxon>
        <taxon>Actinomycetota</taxon>
        <taxon>Actinomycetes</taxon>
        <taxon>Propionibacteriales</taxon>
        <taxon>Kribbellaceae</taxon>
        <taxon>Kribbella</taxon>
    </lineage>
</organism>
<name>A0ABP4CAB0_9ACTN</name>
<dbReference type="SUPFAM" id="SSF56112">
    <property type="entry name" value="Protein kinase-like (PK-like)"/>
    <property type="match status" value="1"/>
</dbReference>
<dbReference type="Gene3D" id="3.90.1200.10">
    <property type="match status" value="1"/>
</dbReference>
<evidence type="ECO:0000313" key="2">
    <source>
        <dbReference type="Proteomes" id="UP001500542"/>
    </source>
</evidence>
<dbReference type="InterPro" id="IPR011009">
    <property type="entry name" value="Kinase-like_dom_sf"/>
</dbReference>
<sequence length="344" mass="38192">MSLSREPGTATTLRHNPLNAVTATVERITREDGSTYIRKELRQPAQPSAGRPWAASVDPRHWNYWRREVEVYLDDEVRARLDGTGLVLPAAEVEEVAGGAVLYLEDVAGLAGTEFGLADHAALARAVGRWQARPAVVRDWTSVGFLREYSTSREVPWGLLSDDAAWRQPLVAENWPAGLREGWERVVAQRDELLTIVEQAPRAGCHLDLWVSNAIRRADGEIALLDWAFCGDGAVGEDIGNHIPDAVFDLFWPAERLPELAETCIESYLEGLREGGWRGEADVVRRSVMASAVKYAWLLPGLLGRASDSSHKAYHQDADSQYLFQQRGLALKWVADWCAEALKG</sequence>
<dbReference type="Proteomes" id="UP001500542">
    <property type="component" value="Unassembled WGS sequence"/>
</dbReference>
<proteinExistence type="predicted"/>
<reference evidence="2" key="1">
    <citation type="journal article" date="2019" name="Int. J. Syst. Evol. Microbiol.">
        <title>The Global Catalogue of Microorganisms (GCM) 10K type strain sequencing project: providing services to taxonomists for standard genome sequencing and annotation.</title>
        <authorList>
            <consortium name="The Broad Institute Genomics Platform"/>
            <consortium name="The Broad Institute Genome Sequencing Center for Infectious Disease"/>
            <person name="Wu L."/>
            <person name="Ma J."/>
        </authorList>
    </citation>
    <scope>NUCLEOTIDE SEQUENCE [LARGE SCALE GENOMIC DNA]</scope>
    <source>
        <strain evidence="2">JCM 10977</strain>
    </source>
</reference>
<dbReference type="EMBL" id="BAAAHK010000024">
    <property type="protein sequence ID" value="GAA0962795.1"/>
    <property type="molecule type" value="Genomic_DNA"/>
</dbReference>
<accession>A0ABP4CAB0</accession>
<dbReference type="RefSeq" id="WP_343983721.1">
    <property type="nucleotide sequence ID" value="NZ_BAAAHK010000024.1"/>
</dbReference>
<evidence type="ECO:0008006" key="3">
    <source>
        <dbReference type="Google" id="ProtNLM"/>
    </source>
</evidence>
<evidence type="ECO:0000313" key="1">
    <source>
        <dbReference type="EMBL" id="GAA0962795.1"/>
    </source>
</evidence>
<gene>
    <name evidence="1" type="ORF">GCM10009554_81320</name>
</gene>
<comment type="caution">
    <text evidence="1">The sequence shown here is derived from an EMBL/GenBank/DDBJ whole genome shotgun (WGS) entry which is preliminary data.</text>
</comment>
<keyword evidence="2" id="KW-1185">Reference proteome</keyword>